<reference evidence="1" key="2">
    <citation type="journal article" date="2015" name="Data Brief">
        <title>Shoot transcriptome of the giant reed, Arundo donax.</title>
        <authorList>
            <person name="Barrero R.A."/>
            <person name="Guerrero F.D."/>
            <person name="Moolhuijzen P."/>
            <person name="Goolsby J.A."/>
            <person name="Tidwell J."/>
            <person name="Bellgard S.E."/>
            <person name="Bellgard M.I."/>
        </authorList>
    </citation>
    <scope>NUCLEOTIDE SEQUENCE</scope>
    <source>
        <tissue evidence="1">Shoot tissue taken approximately 20 cm above the soil surface</tissue>
    </source>
</reference>
<dbReference type="AlphaFoldDB" id="A0A0A9FYA8"/>
<organism evidence="1">
    <name type="scientific">Arundo donax</name>
    <name type="common">Giant reed</name>
    <name type="synonym">Donax arundinaceus</name>
    <dbReference type="NCBI Taxonomy" id="35708"/>
    <lineage>
        <taxon>Eukaryota</taxon>
        <taxon>Viridiplantae</taxon>
        <taxon>Streptophyta</taxon>
        <taxon>Embryophyta</taxon>
        <taxon>Tracheophyta</taxon>
        <taxon>Spermatophyta</taxon>
        <taxon>Magnoliopsida</taxon>
        <taxon>Liliopsida</taxon>
        <taxon>Poales</taxon>
        <taxon>Poaceae</taxon>
        <taxon>PACMAD clade</taxon>
        <taxon>Arundinoideae</taxon>
        <taxon>Arundineae</taxon>
        <taxon>Arundo</taxon>
    </lineage>
</organism>
<proteinExistence type="predicted"/>
<accession>A0A0A9FYA8</accession>
<protein>
    <submittedName>
        <fullName evidence="1">Uncharacterized protein</fullName>
    </submittedName>
</protein>
<evidence type="ECO:0000313" key="1">
    <source>
        <dbReference type="EMBL" id="JAE13363.1"/>
    </source>
</evidence>
<reference evidence="1" key="1">
    <citation type="submission" date="2014-09" db="EMBL/GenBank/DDBJ databases">
        <authorList>
            <person name="Magalhaes I.L.F."/>
            <person name="Oliveira U."/>
            <person name="Santos F.R."/>
            <person name="Vidigal T.H.D.A."/>
            <person name="Brescovit A.D."/>
            <person name="Santos A.J."/>
        </authorList>
    </citation>
    <scope>NUCLEOTIDE SEQUENCE</scope>
    <source>
        <tissue evidence="1">Shoot tissue taken approximately 20 cm above the soil surface</tissue>
    </source>
</reference>
<dbReference type="EMBL" id="GBRH01184533">
    <property type="protein sequence ID" value="JAE13363.1"/>
    <property type="molecule type" value="Transcribed_RNA"/>
</dbReference>
<name>A0A0A9FYA8_ARUDO</name>
<sequence length="59" mass="6645">MFTSLPTVLELQISQDAFMCKSQFNRKILAPENTATNPEYHAQIGITNSFILRIPFIGS</sequence>